<protein>
    <submittedName>
        <fullName evidence="7">FAD/NAD(P)-binding domain-containing protein</fullName>
    </submittedName>
</protein>
<dbReference type="InterPro" id="IPR036188">
    <property type="entry name" value="FAD/NAD-bd_sf"/>
</dbReference>
<dbReference type="Gene3D" id="3.50.50.60">
    <property type="entry name" value="FAD/NAD(P)-binding domain"/>
    <property type="match status" value="1"/>
</dbReference>
<keyword evidence="4" id="KW-0560">Oxidoreductase</keyword>
<evidence type="ECO:0000313" key="8">
    <source>
        <dbReference type="Proteomes" id="UP000799640"/>
    </source>
</evidence>
<dbReference type="FunFam" id="3.50.50.60:FF:000115">
    <property type="entry name" value="Salicylate hydroxylase, putative"/>
    <property type="match status" value="1"/>
</dbReference>
<organism evidence="7 8">
    <name type="scientific">Trichodelitschia bisporula</name>
    <dbReference type="NCBI Taxonomy" id="703511"/>
    <lineage>
        <taxon>Eukaryota</taxon>
        <taxon>Fungi</taxon>
        <taxon>Dikarya</taxon>
        <taxon>Ascomycota</taxon>
        <taxon>Pezizomycotina</taxon>
        <taxon>Dothideomycetes</taxon>
        <taxon>Dothideomycetes incertae sedis</taxon>
        <taxon>Phaeotrichales</taxon>
        <taxon>Phaeotrichaceae</taxon>
        <taxon>Trichodelitschia</taxon>
    </lineage>
</organism>
<dbReference type="EMBL" id="ML996691">
    <property type="protein sequence ID" value="KAF2402274.1"/>
    <property type="molecule type" value="Genomic_DNA"/>
</dbReference>
<keyword evidence="5" id="KW-0503">Monooxygenase</keyword>
<comment type="similarity">
    <text evidence="1">Belongs to the paxM FAD-dependent monooxygenase family.</text>
</comment>
<dbReference type="PANTHER" id="PTHR13789:SF306">
    <property type="entry name" value="HYDROXYLASE, PUTATIVE-RELATED"/>
    <property type="match status" value="1"/>
</dbReference>
<dbReference type="InterPro" id="IPR050493">
    <property type="entry name" value="FAD-dep_Monooxygenase_BioMet"/>
</dbReference>
<evidence type="ECO:0000256" key="5">
    <source>
        <dbReference type="ARBA" id="ARBA00023033"/>
    </source>
</evidence>
<dbReference type="GO" id="GO:0004497">
    <property type="term" value="F:monooxygenase activity"/>
    <property type="evidence" value="ECO:0007669"/>
    <property type="project" value="UniProtKB-KW"/>
</dbReference>
<evidence type="ECO:0000313" key="7">
    <source>
        <dbReference type="EMBL" id="KAF2402274.1"/>
    </source>
</evidence>
<feature type="domain" description="FAD-binding" evidence="6">
    <location>
        <begin position="36"/>
        <end position="386"/>
    </location>
</feature>
<dbReference type="InterPro" id="IPR002938">
    <property type="entry name" value="FAD-bd"/>
</dbReference>
<keyword evidence="8" id="KW-1185">Reference proteome</keyword>
<dbReference type="PANTHER" id="PTHR13789">
    <property type="entry name" value="MONOOXYGENASE"/>
    <property type="match status" value="1"/>
</dbReference>
<evidence type="ECO:0000256" key="1">
    <source>
        <dbReference type="ARBA" id="ARBA00007992"/>
    </source>
</evidence>
<evidence type="ECO:0000256" key="2">
    <source>
        <dbReference type="ARBA" id="ARBA00022630"/>
    </source>
</evidence>
<dbReference type="AlphaFoldDB" id="A0A6G1I260"/>
<name>A0A6G1I260_9PEZI</name>
<reference evidence="7" key="1">
    <citation type="journal article" date="2020" name="Stud. Mycol.">
        <title>101 Dothideomycetes genomes: a test case for predicting lifestyles and emergence of pathogens.</title>
        <authorList>
            <person name="Haridas S."/>
            <person name="Albert R."/>
            <person name="Binder M."/>
            <person name="Bloem J."/>
            <person name="Labutti K."/>
            <person name="Salamov A."/>
            <person name="Andreopoulos B."/>
            <person name="Baker S."/>
            <person name="Barry K."/>
            <person name="Bills G."/>
            <person name="Bluhm B."/>
            <person name="Cannon C."/>
            <person name="Castanera R."/>
            <person name="Culley D."/>
            <person name="Daum C."/>
            <person name="Ezra D."/>
            <person name="Gonzalez J."/>
            <person name="Henrissat B."/>
            <person name="Kuo A."/>
            <person name="Liang C."/>
            <person name="Lipzen A."/>
            <person name="Lutzoni F."/>
            <person name="Magnuson J."/>
            <person name="Mondo S."/>
            <person name="Nolan M."/>
            <person name="Ohm R."/>
            <person name="Pangilinan J."/>
            <person name="Park H.-J."/>
            <person name="Ramirez L."/>
            <person name="Alfaro M."/>
            <person name="Sun H."/>
            <person name="Tritt A."/>
            <person name="Yoshinaga Y."/>
            <person name="Zwiers L.-H."/>
            <person name="Turgeon B."/>
            <person name="Goodwin S."/>
            <person name="Spatafora J."/>
            <person name="Crous P."/>
            <person name="Grigoriev I."/>
        </authorList>
    </citation>
    <scope>NUCLEOTIDE SEQUENCE</scope>
    <source>
        <strain evidence="7">CBS 262.69</strain>
    </source>
</reference>
<dbReference type="Pfam" id="PF01494">
    <property type="entry name" value="FAD_binding_3"/>
    <property type="match status" value="1"/>
</dbReference>
<evidence type="ECO:0000256" key="4">
    <source>
        <dbReference type="ARBA" id="ARBA00023002"/>
    </source>
</evidence>
<dbReference type="Proteomes" id="UP000799640">
    <property type="component" value="Unassembled WGS sequence"/>
</dbReference>
<gene>
    <name evidence="7" type="ORF">EJ06DRAFT_506962</name>
</gene>
<sequence length="444" mass="48264">MNAEHPTYPTRCLTFLRPLHTSTASPPTPALTPLRIAISGAGLAGLAAGIALARRGHTVTIFEATPALSEVGAGIQIPPNSARLLARWGVEALFQDQCVLPAGIAFRRWESGDVIGWTDLGEQFKERYGAGYWVIHRAHFHAAMYERAVEFGVEVRTAARVVEYDLEGTGVRLESGEVCGADVVVAADGIKSTARGAILGPEDKPPVLVGFAAYRATVSTDKMRADPDTAWLLDNPSINCWIGDGRHVMSYTIAGGSSFNMVLSHPESTDPSTWRQETALSDMRSHFVGWDPRLTKLISMVTHTLKWPLLTLPAPLPRWRANHTIIIGDAAHAMLPYMSQGAAMGIEDGAALAVVLNSLTSKDDIPAALARFEDERRARTAQMMQASFINGRIWHFADGPEQRARDEGMRPEVVGEVGEASPNQWSDPLTAGWCFGYDAERGWA</sequence>
<evidence type="ECO:0000259" key="6">
    <source>
        <dbReference type="Pfam" id="PF01494"/>
    </source>
</evidence>
<proteinExistence type="inferred from homology"/>
<dbReference type="SUPFAM" id="SSF51905">
    <property type="entry name" value="FAD/NAD(P)-binding domain"/>
    <property type="match status" value="1"/>
</dbReference>
<dbReference type="OrthoDB" id="16820at2759"/>
<keyword evidence="3" id="KW-0274">FAD</keyword>
<dbReference type="SUPFAM" id="SSF54373">
    <property type="entry name" value="FAD-linked reductases, C-terminal domain"/>
    <property type="match status" value="1"/>
</dbReference>
<accession>A0A6G1I260</accession>
<dbReference type="GO" id="GO:0071949">
    <property type="term" value="F:FAD binding"/>
    <property type="evidence" value="ECO:0007669"/>
    <property type="project" value="InterPro"/>
</dbReference>
<evidence type="ECO:0000256" key="3">
    <source>
        <dbReference type="ARBA" id="ARBA00022827"/>
    </source>
</evidence>
<keyword evidence="2" id="KW-0285">Flavoprotein</keyword>
<dbReference type="PRINTS" id="PR00420">
    <property type="entry name" value="RNGMNOXGNASE"/>
</dbReference>